<dbReference type="GO" id="GO:0004252">
    <property type="term" value="F:serine-type endopeptidase activity"/>
    <property type="evidence" value="ECO:0007669"/>
    <property type="project" value="InterPro"/>
</dbReference>
<dbReference type="OrthoDB" id="10061449at2759"/>
<dbReference type="EMBL" id="CADEBC010000483">
    <property type="protein sequence ID" value="CAB3234569.1"/>
    <property type="molecule type" value="Genomic_DNA"/>
</dbReference>
<gene>
    <name evidence="7" type="ORF">APLA_LOCUS5642</name>
</gene>
<dbReference type="AlphaFoldDB" id="A0A8S0ZMM6"/>
<accession>A0A8S0ZMM6</accession>
<dbReference type="SUPFAM" id="SSF50494">
    <property type="entry name" value="Trypsin-like serine proteases"/>
    <property type="match status" value="1"/>
</dbReference>
<protein>
    <recommendedName>
        <fullName evidence="6">Peptidase S1 domain-containing protein</fullName>
    </recommendedName>
</protein>
<keyword evidence="5" id="KW-0732">Signal</keyword>
<dbReference type="PANTHER" id="PTHR24276:SF98">
    <property type="entry name" value="FI18310P1-RELATED"/>
    <property type="match status" value="1"/>
</dbReference>
<dbReference type="PANTHER" id="PTHR24276">
    <property type="entry name" value="POLYSERASE-RELATED"/>
    <property type="match status" value="1"/>
</dbReference>
<keyword evidence="3" id="KW-0720">Serine protease</keyword>
<feature type="chain" id="PRO_5035847637" description="Peptidase S1 domain-containing protein" evidence="5">
    <location>
        <begin position="26"/>
        <end position="249"/>
    </location>
</feature>
<keyword evidence="8" id="KW-1185">Reference proteome</keyword>
<feature type="signal peptide" evidence="5">
    <location>
        <begin position="1"/>
        <end position="25"/>
    </location>
</feature>
<evidence type="ECO:0000256" key="1">
    <source>
        <dbReference type="ARBA" id="ARBA00022670"/>
    </source>
</evidence>
<sequence length="249" mass="27491">MMISGIHLRVISILLTANGVLLTDAHRAKYRVMQTIPNTKDKYPYIIALLSDEDRTGTGTLLTRRWVLTCAHCVEDITHIQYGDMSIPAESSKTKRKVIKKVKYPGYQIGELSQEIGLCRVTSVPIKVFGKLSTIEYKSLVGHPVIYAGYGTNLFSDGNGGQQPLQVSEAIVTTCGQNYSQGPYLCLSVDFLNIKYQDLTEAYTGGPVFSYGYLVGVISYGIIDLPPGRVTAILPYKKWISDVVSGRIK</sequence>
<keyword evidence="4" id="KW-1015">Disulfide bond</keyword>
<dbReference type="InterPro" id="IPR043504">
    <property type="entry name" value="Peptidase_S1_PA_chymotrypsin"/>
</dbReference>
<evidence type="ECO:0000256" key="2">
    <source>
        <dbReference type="ARBA" id="ARBA00022801"/>
    </source>
</evidence>
<evidence type="ECO:0000256" key="5">
    <source>
        <dbReference type="SAM" id="SignalP"/>
    </source>
</evidence>
<comment type="caution">
    <text evidence="7">The sequence shown here is derived from an EMBL/GenBank/DDBJ whole genome shotgun (WGS) entry which is preliminary data.</text>
</comment>
<dbReference type="InterPro" id="IPR050430">
    <property type="entry name" value="Peptidase_S1"/>
</dbReference>
<dbReference type="SMART" id="SM00020">
    <property type="entry name" value="Tryp_SPc"/>
    <property type="match status" value="1"/>
</dbReference>
<evidence type="ECO:0000259" key="6">
    <source>
        <dbReference type="PROSITE" id="PS50240"/>
    </source>
</evidence>
<dbReference type="InterPro" id="IPR009003">
    <property type="entry name" value="Peptidase_S1_PA"/>
</dbReference>
<evidence type="ECO:0000313" key="7">
    <source>
        <dbReference type="EMBL" id="CAB3234569.1"/>
    </source>
</evidence>
<reference evidence="7 8" key="1">
    <citation type="submission" date="2020-04" db="EMBL/GenBank/DDBJ databases">
        <authorList>
            <person name="Wallbank WR R."/>
            <person name="Pardo Diaz C."/>
            <person name="Kozak K."/>
            <person name="Martin S."/>
            <person name="Jiggins C."/>
            <person name="Moest M."/>
            <person name="Warren A I."/>
            <person name="Byers J.R.P. K."/>
            <person name="Montejo-Kovacevich G."/>
            <person name="Yen C E."/>
        </authorList>
    </citation>
    <scope>NUCLEOTIDE SEQUENCE [LARGE SCALE GENOMIC DNA]</scope>
</reference>
<evidence type="ECO:0000256" key="4">
    <source>
        <dbReference type="ARBA" id="ARBA00023157"/>
    </source>
</evidence>
<evidence type="ECO:0000256" key="3">
    <source>
        <dbReference type="ARBA" id="ARBA00022825"/>
    </source>
</evidence>
<organism evidence="7 8">
    <name type="scientific">Arctia plantaginis</name>
    <name type="common">Wood tiger moth</name>
    <name type="synonym">Phalaena plantaginis</name>
    <dbReference type="NCBI Taxonomy" id="874455"/>
    <lineage>
        <taxon>Eukaryota</taxon>
        <taxon>Metazoa</taxon>
        <taxon>Ecdysozoa</taxon>
        <taxon>Arthropoda</taxon>
        <taxon>Hexapoda</taxon>
        <taxon>Insecta</taxon>
        <taxon>Pterygota</taxon>
        <taxon>Neoptera</taxon>
        <taxon>Endopterygota</taxon>
        <taxon>Lepidoptera</taxon>
        <taxon>Glossata</taxon>
        <taxon>Ditrysia</taxon>
        <taxon>Noctuoidea</taxon>
        <taxon>Erebidae</taxon>
        <taxon>Arctiinae</taxon>
        <taxon>Arctia</taxon>
    </lineage>
</organism>
<dbReference type="Proteomes" id="UP000494106">
    <property type="component" value="Unassembled WGS sequence"/>
</dbReference>
<dbReference type="InterPro" id="IPR001254">
    <property type="entry name" value="Trypsin_dom"/>
</dbReference>
<evidence type="ECO:0000313" key="8">
    <source>
        <dbReference type="Proteomes" id="UP000494106"/>
    </source>
</evidence>
<keyword evidence="2" id="KW-0378">Hydrolase</keyword>
<dbReference type="PROSITE" id="PS50240">
    <property type="entry name" value="TRYPSIN_DOM"/>
    <property type="match status" value="1"/>
</dbReference>
<feature type="domain" description="Peptidase S1" evidence="6">
    <location>
        <begin position="2"/>
        <end position="245"/>
    </location>
</feature>
<proteinExistence type="predicted"/>
<name>A0A8S0ZMM6_ARCPL</name>
<dbReference type="GO" id="GO:0006508">
    <property type="term" value="P:proteolysis"/>
    <property type="evidence" value="ECO:0007669"/>
    <property type="project" value="UniProtKB-KW"/>
</dbReference>
<keyword evidence="1" id="KW-0645">Protease</keyword>
<dbReference type="Gene3D" id="2.40.10.10">
    <property type="entry name" value="Trypsin-like serine proteases"/>
    <property type="match status" value="2"/>
</dbReference>
<dbReference type="Pfam" id="PF00089">
    <property type="entry name" value="Trypsin"/>
    <property type="match status" value="1"/>
</dbReference>